<dbReference type="PROSITE" id="PS50005">
    <property type="entry name" value="TPR"/>
    <property type="match status" value="1"/>
</dbReference>
<dbReference type="InterPro" id="IPR011990">
    <property type="entry name" value="TPR-like_helical_dom_sf"/>
</dbReference>
<accession>X1F2T7</accession>
<comment type="caution">
    <text evidence="1">The sequence shown here is derived from an EMBL/GenBank/DDBJ whole genome shotgun (WGS) entry which is preliminary data.</text>
</comment>
<evidence type="ECO:0000313" key="1">
    <source>
        <dbReference type="EMBL" id="GAH23684.1"/>
    </source>
</evidence>
<dbReference type="AlphaFoldDB" id="X1F2T7"/>
<reference evidence="1" key="1">
    <citation type="journal article" date="2014" name="Front. Microbiol.">
        <title>High frequency of phylogenetically diverse reductive dehalogenase-homologous genes in deep subseafloor sedimentary metagenomes.</title>
        <authorList>
            <person name="Kawai M."/>
            <person name="Futagami T."/>
            <person name="Toyoda A."/>
            <person name="Takaki Y."/>
            <person name="Nishi S."/>
            <person name="Hori S."/>
            <person name="Arai W."/>
            <person name="Tsubouchi T."/>
            <person name="Morono Y."/>
            <person name="Uchiyama I."/>
            <person name="Ito T."/>
            <person name="Fujiyama A."/>
            <person name="Inagaki F."/>
            <person name="Takami H."/>
        </authorList>
    </citation>
    <scope>NUCLEOTIDE SEQUENCE</scope>
    <source>
        <strain evidence="1">Expedition CK06-06</strain>
    </source>
</reference>
<organism evidence="1">
    <name type="scientific">marine sediment metagenome</name>
    <dbReference type="NCBI Taxonomy" id="412755"/>
    <lineage>
        <taxon>unclassified sequences</taxon>
        <taxon>metagenomes</taxon>
        <taxon>ecological metagenomes</taxon>
    </lineage>
</organism>
<dbReference type="Pfam" id="PF00515">
    <property type="entry name" value="TPR_1"/>
    <property type="match status" value="1"/>
</dbReference>
<dbReference type="InterPro" id="IPR019734">
    <property type="entry name" value="TPR_rpt"/>
</dbReference>
<dbReference type="Gene3D" id="1.25.40.10">
    <property type="entry name" value="Tetratricopeptide repeat domain"/>
    <property type="match status" value="1"/>
</dbReference>
<proteinExistence type="predicted"/>
<protein>
    <submittedName>
        <fullName evidence="1">Uncharacterized protein</fullName>
    </submittedName>
</protein>
<sequence length="45" mass="5234">IVNGATYHNIGKINFQKGDIDQAIEYYEKSLEILEHISKRKQKIS</sequence>
<dbReference type="SUPFAM" id="SSF48452">
    <property type="entry name" value="TPR-like"/>
    <property type="match status" value="1"/>
</dbReference>
<gene>
    <name evidence="1" type="ORF">S01H4_65209</name>
</gene>
<dbReference type="PROSITE" id="PS50293">
    <property type="entry name" value="TPR_REGION"/>
    <property type="match status" value="1"/>
</dbReference>
<dbReference type="EMBL" id="BART01039819">
    <property type="protein sequence ID" value="GAH23684.1"/>
    <property type="molecule type" value="Genomic_DNA"/>
</dbReference>
<feature type="non-terminal residue" evidence="1">
    <location>
        <position position="1"/>
    </location>
</feature>
<name>X1F2T7_9ZZZZ</name>
<dbReference type="SMART" id="SM00028">
    <property type="entry name" value="TPR"/>
    <property type="match status" value="1"/>
</dbReference>